<protein>
    <submittedName>
        <fullName evidence="4">Alpha/beta hydrolase</fullName>
    </submittedName>
</protein>
<organism evidence="4 5">
    <name type="scientific">Paludisphaera mucosa</name>
    <dbReference type="NCBI Taxonomy" id="3030827"/>
    <lineage>
        <taxon>Bacteria</taxon>
        <taxon>Pseudomonadati</taxon>
        <taxon>Planctomycetota</taxon>
        <taxon>Planctomycetia</taxon>
        <taxon>Isosphaerales</taxon>
        <taxon>Isosphaeraceae</taxon>
        <taxon>Paludisphaera</taxon>
    </lineage>
</organism>
<dbReference type="SUPFAM" id="SSF53474">
    <property type="entry name" value="alpha/beta-Hydrolases"/>
    <property type="match status" value="1"/>
</dbReference>
<comment type="caution">
    <text evidence="4">The sequence shown here is derived from an EMBL/GenBank/DDBJ whole genome shotgun (WGS) entry which is preliminary data.</text>
</comment>
<evidence type="ECO:0000256" key="2">
    <source>
        <dbReference type="ARBA" id="ARBA00022801"/>
    </source>
</evidence>
<dbReference type="InterPro" id="IPR029058">
    <property type="entry name" value="AB_hydrolase_fold"/>
</dbReference>
<dbReference type="InterPro" id="IPR002168">
    <property type="entry name" value="Lipase_GDXG_HIS_AS"/>
</dbReference>
<dbReference type="Pfam" id="PF07859">
    <property type="entry name" value="Abhydrolase_3"/>
    <property type="match status" value="1"/>
</dbReference>
<proteinExistence type="inferred from homology"/>
<dbReference type="Proteomes" id="UP001216907">
    <property type="component" value="Unassembled WGS sequence"/>
</dbReference>
<evidence type="ECO:0000256" key="1">
    <source>
        <dbReference type="ARBA" id="ARBA00010515"/>
    </source>
</evidence>
<evidence type="ECO:0000313" key="4">
    <source>
        <dbReference type="EMBL" id="MDG3002926.1"/>
    </source>
</evidence>
<dbReference type="GO" id="GO:0016787">
    <property type="term" value="F:hydrolase activity"/>
    <property type="evidence" value="ECO:0007669"/>
    <property type="project" value="UniProtKB-KW"/>
</dbReference>
<dbReference type="InterPro" id="IPR013094">
    <property type="entry name" value="AB_hydrolase_3"/>
</dbReference>
<keyword evidence="2 4" id="KW-0378">Hydrolase</keyword>
<dbReference type="Gene3D" id="3.40.50.1820">
    <property type="entry name" value="alpha/beta hydrolase"/>
    <property type="match status" value="1"/>
</dbReference>
<feature type="domain" description="Alpha/beta hydrolase fold-3" evidence="3">
    <location>
        <begin position="87"/>
        <end position="293"/>
    </location>
</feature>
<reference evidence="4 5" key="1">
    <citation type="submission" date="2023-03" db="EMBL/GenBank/DDBJ databases">
        <title>Paludisphaera mucosa sp. nov. a novel planctomycete from northern fen.</title>
        <authorList>
            <person name="Ivanova A."/>
        </authorList>
    </citation>
    <scope>NUCLEOTIDE SEQUENCE [LARGE SCALE GENOMIC DNA]</scope>
    <source>
        <strain evidence="4 5">Pla2</strain>
    </source>
</reference>
<comment type="similarity">
    <text evidence="1">Belongs to the 'GDXG' lipolytic enzyme family.</text>
</comment>
<sequence length="330" mass="35057">MLENPPSGPVDPQARDFLDRLAAAGLPTIDQQSVAQARTQMDVSTRFLGRPPRVSRVEDRRISGPGGDIPLRVVIPAGVGDGPSPVVVYFHGGGWVVGDLASHEGLCRALANASGAVVVSVGYRLAPEHPFPAAVEDAYAAFAWFAAQAAEVGGDPTRVAVCGDSAGGNLAAAAALMARDRGGPAPAFQALAYPVLDCDYETESYRRFAVGHFLTRSEMMWYWDQYVPALKDRLNPYASPLRAADFSNLPPALVITAGYDVLRDEGERYAARLDAAGTPVRLSRYPGMIHGFLRRYPFFAEGRRAVDEVAGALRGAFGLTGPSRGVDAAG</sequence>
<dbReference type="PANTHER" id="PTHR48081">
    <property type="entry name" value="AB HYDROLASE SUPERFAMILY PROTEIN C4A8.06C"/>
    <property type="match status" value="1"/>
</dbReference>
<dbReference type="EMBL" id="JARRAG010000001">
    <property type="protein sequence ID" value="MDG3002926.1"/>
    <property type="molecule type" value="Genomic_DNA"/>
</dbReference>
<dbReference type="PANTHER" id="PTHR48081:SF8">
    <property type="entry name" value="ALPHA_BETA HYDROLASE FOLD-3 DOMAIN-CONTAINING PROTEIN-RELATED"/>
    <property type="match status" value="1"/>
</dbReference>
<accession>A0ABT6F5Q6</accession>
<name>A0ABT6F5Q6_9BACT</name>
<evidence type="ECO:0000313" key="5">
    <source>
        <dbReference type="Proteomes" id="UP001216907"/>
    </source>
</evidence>
<evidence type="ECO:0000259" key="3">
    <source>
        <dbReference type="Pfam" id="PF07859"/>
    </source>
</evidence>
<dbReference type="PROSITE" id="PS01173">
    <property type="entry name" value="LIPASE_GDXG_HIS"/>
    <property type="match status" value="1"/>
</dbReference>
<gene>
    <name evidence="4" type="ORF">PZE19_04045</name>
</gene>
<dbReference type="RefSeq" id="WP_277859285.1">
    <property type="nucleotide sequence ID" value="NZ_JARRAG010000001.1"/>
</dbReference>
<keyword evidence="5" id="KW-1185">Reference proteome</keyword>
<dbReference type="InterPro" id="IPR050300">
    <property type="entry name" value="GDXG_lipolytic_enzyme"/>
</dbReference>